<dbReference type="AlphaFoldDB" id="A0A372JCJ1"/>
<keyword evidence="4" id="KW-0804">Transcription</keyword>
<evidence type="ECO:0000256" key="4">
    <source>
        <dbReference type="ARBA" id="ARBA00023163"/>
    </source>
</evidence>
<comment type="caution">
    <text evidence="6">The sequence shown here is derived from an EMBL/GenBank/DDBJ whole genome shotgun (WGS) entry which is preliminary data.</text>
</comment>
<accession>A0A372JCJ1</accession>
<keyword evidence="3" id="KW-0238">DNA-binding</keyword>
<dbReference type="Gene3D" id="3.40.190.290">
    <property type="match status" value="1"/>
</dbReference>
<protein>
    <submittedName>
        <fullName evidence="6">LysR family transcriptional regulator</fullName>
    </submittedName>
</protein>
<feature type="domain" description="LysR substrate-binding" evidence="5">
    <location>
        <begin position="2"/>
        <end position="172"/>
    </location>
</feature>
<dbReference type="RefSeq" id="WP_147341480.1">
    <property type="nucleotide sequence ID" value="NZ_QURH01000937.1"/>
</dbReference>
<dbReference type="Proteomes" id="UP000261811">
    <property type="component" value="Unassembled WGS sequence"/>
</dbReference>
<comment type="similarity">
    <text evidence="1">Belongs to the LysR transcriptional regulatory family.</text>
</comment>
<reference evidence="6 7" key="1">
    <citation type="submission" date="2018-08" db="EMBL/GenBank/DDBJ databases">
        <title>Actinomadura jelena sp. nov., a novel Actinomycete isolated from soil in Chad.</title>
        <authorList>
            <person name="Shi L."/>
        </authorList>
    </citation>
    <scope>NUCLEOTIDE SEQUENCE [LARGE SCALE GENOMIC DNA]</scope>
    <source>
        <strain evidence="6 7">NEAU-G17</strain>
    </source>
</reference>
<evidence type="ECO:0000313" key="6">
    <source>
        <dbReference type="EMBL" id="RFU37680.1"/>
    </source>
</evidence>
<dbReference type="CDD" id="cd05466">
    <property type="entry name" value="PBP2_LTTR_substrate"/>
    <property type="match status" value="1"/>
</dbReference>
<dbReference type="PANTHER" id="PTHR30346">
    <property type="entry name" value="TRANSCRIPTIONAL DUAL REGULATOR HCAR-RELATED"/>
    <property type="match status" value="1"/>
</dbReference>
<evidence type="ECO:0000256" key="1">
    <source>
        <dbReference type="ARBA" id="ARBA00009437"/>
    </source>
</evidence>
<evidence type="ECO:0000256" key="3">
    <source>
        <dbReference type="ARBA" id="ARBA00023125"/>
    </source>
</evidence>
<keyword evidence="7" id="KW-1185">Reference proteome</keyword>
<dbReference type="InterPro" id="IPR005119">
    <property type="entry name" value="LysR_subst-bd"/>
</dbReference>
<evidence type="ECO:0000313" key="7">
    <source>
        <dbReference type="Proteomes" id="UP000261811"/>
    </source>
</evidence>
<dbReference type="EMBL" id="QURH01000937">
    <property type="protein sequence ID" value="RFU37680.1"/>
    <property type="molecule type" value="Genomic_DNA"/>
</dbReference>
<feature type="non-terminal residue" evidence="6">
    <location>
        <position position="1"/>
    </location>
</feature>
<gene>
    <name evidence="6" type="ORF">DZF91_31635</name>
</gene>
<dbReference type="GO" id="GO:0003700">
    <property type="term" value="F:DNA-binding transcription factor activity"/>
    <property type="evidence" value="ECO:0007669"/>
    <property type="project" value="TreeGrafter"/>
</dbReference>
<dbReference type="GO" id="GO:0032993">
    <property type="term" value="C:protein-DNA complex"/>
    <property type="evidence" value="ECO:0007669"/>
    <property type="project" value="TreeGrafter"/>
</dbReference>
<keyword evidence="2" id="KW-0805">Transcription regulation</keyword>
<organism evidence="6 7">
    <name type="scientific">Actinomadura logoneensis</name>
    <dbReference type="NCBI Taxonomy" id="2293572"/>
    <lineage>
        <taxon>Bacteria</taxon>
        <taxon>Bacillati</taxon>
        <taxon>Actinomycetota</taxon>
        <taxon>Actinomycetes</taxon>
        <taxon>Streptosporangiales</taxon>
        <taxon>Thermomonosporaceae</taxon>
        <taxon>Actinomadura</taxon>
    </lineage>
</organism>
<dbReference type="GO" id="GO:0003677">
    <property type="term" value="F:DNA binding"/>
    <property type="evidence" value="ECO:0007669"/>
    <property type="project" value="UniProtKB-KW"/>
</dbReference>
<proteinExistence type="inferred from homology"/>
<sequence length="179" mass="19063">RAQPAVRVRVVRCPGAAQAAAALRQGRADLALTDLPVPGDLVAHPVDQREVVLVSPPGLKLREPVPTAALNGMKLILPARGTAPRAEIDLVLEGVGASPVAAVEPEERAAWLGCVRAGRGSLLWYRHQLEGDTDGLAVRSFMPPLTRLVGIVHAHRQLPPAARDFLSFAKDNPRAAHHP</sequence>
<evidence type="ECO:0000256" key="2">
    <source>
        <dbReference type="ARBA" id="ARBA00023015"/>
    </source>
</evidence>
<dbReference type="Pfam" id="PF03466">
    <property type="entry name" value="LysR_substrate"/>
    <property type="match status" value="1"/>
</dbReference>
<dbReference type="PANTHER" id="PTHR30346:SF28">
    <property type="entry name" value="HTH-TYPE TRANSCRIPTIONAL REGULATOR CYNR"/>
    <property type="match status" value="1"/>
</dbReference>
<evidence type="ECO:0000259" key="5">
    <source>
        <dbReference type="Pfam" id="PF03466"/>
    </source>
</evidence>
<name>A0A372JCJ1_9ACTN</name>
<dbReference type="SUPFAM" id="SSF53850">
    <property type="entry name" value="Periplasmic binding protein-like II"/>
    <property type="match status" value="1"/>
</dbReference>